<dbReference type="GO" id="GO:0005794">
    <property type="term" value="C:Golgi apparatus"/>
    <property type="evidence" value="ECO:0007669"/>
    <property type="project" value="TreeGrafter"/>
</dbReference>
<evidence type="ECO:0000313" key="12">
    <source>
        <dbReference type="EMBL" id="VVT56748.1"/>
    </source>
</evidence>
<feature type="chain" id="PRO_5022712109" description="Membrane protein PTM1" evidence="9">
    <location>
        <begin position="25"/>
        <end position="608"/>
    </location>
</feature>
<accession>A0A5E8C4J4</accession>
<feature type="signal peptide" evidence="9">
    <location>
        <begin position="1"/>
        <end position="24"/>
    </location>
</feature>
<name>A0A5E8C4J4_9ASCO</name>
<comment type="similarity">
    <text evidence="2">Belongs to the LU7TM family.</text>
</comment>
<feature type="region of interest" description="Disordered" evidence="7">
    <location>
        <begin position="469"/>
        <end position="608"/>
    </location>
</feature>
<dbReference type="Pfam" id="PF21902">
    <property type="entry name" value="PTM1-like_N"/>
    <property type="match status" value="1"/>
</dbReference>
<evidence type="ECO:0000256" key="7">
    <source>
        <dbReference type="SAM" id="MobiDB-lite"/>
    </source>
</evidence>
<feature type="compositionally biased region" description="Basic and acidic residues" evidence="7">
    <location>
        <begin position="559"/>
        <end position="569"/>
    </location>
</feature>
<feature type="domain" description="GOST seven transmembrane" evidence="10">
    <location>
        <begin position="187"/>
        <end position="439"/>
    </location>
</feature>
<feature type="transmembrane region" description="Helical" evidence="8">
    <location>
        <begin position="223"/>
        <end position="242"/>
    </location>
</feature>
<evidence type="ECO:0000256" key="9">
    <source>
        <dbReference type="SAM" id="SignalP"/>
    </source>
</evidence>
<dbReference type="GeneID" id="43584060"/>
<organism evidence="12 13">
    <name type="scientific">Magnusiomyces paraingens</name>
    <dbReference type="NCBI Taxonomy" id="2606893"/>
    <lineage>
        <taxon>Eukaryota</taxon>
        <taxon>Fungi</taxon>
        <taxon>Dikarya</taxon>
        <taxon>Ascomycota</taxon>
        <taxon>Saccharomycotina</taxon>
        <taxon>Dipodascomycetes</taxon>
        <taxon>Dipodascales</taxon>
        <taxon>Dipodascaceae</taxon>
        <taxon>Magnusiomyces</taxon>
    </lineage>
</organism>
<evidence type="ECO:0008006" key="14">
    <source>
        <dbReference type="Google" id="ProtNLM"/>
    </source>
</evidence>
<dbReference type="InterPro" id="IPR053938">
    <property type="entry name" value="PTM1-like_N"/>
</dbReference>
<dbReference type="GO" id="GO:0042147">
    <property type="term" value="P:retrograde transport, endosome to Golgi"/>
    <property type="evidence" value="ECO:0007669"/>
    <property type="project" value="TreeGrafter"/>
</dbReference>
<feature type="transmembrane region" description="Helical" evidence="8">
    <location>
        <begin position="254"/>
        <end position="286"/>
    </location>
</feature>
<feature type="transmembrane region" description="Helical" evidence="8">
    <location>
        <begin position="189"/>
        <end position="211"/>
    </location>
</feature>
<dbReference type="EMBL" id="CABVLU010000004">
    <property type="protein sequence ID" value="VVT56748.1"/>
    <property type="molecule type" value="Genomic_DNA"/>
</dbReference>
<evidence type="ECO:0000256" key="5">
    <source>
        <dbReference type="ARBA" id="ARBA00022989"/>
    </source>
</evidence>
<evidence type="ECO:0000256" key="1">
    <source>
        <dbReference type="ARBA" id="ARBA00004141"/>
    </source>
</evidence>
<dbReference type="InterPro" id="IPR009637">
    <property type="entry name" value="GPR107/GPR108-like"/>
</dbReference>
<keyword evidence="6 8" id="KW-0472">Membrane</keyword>
<protein>
    <recommendedName>
        <fullName evidence="14">Membrane protein PTM1</fullName>
    </recommendedName>
</protein>
<dbReference type="OrthoDB" id="19932at2759"/>
<dbReference type="Proteomes" id="UP000398389">
    <property type="component" value="Unassembled WGS sequence"/>
</dbReference>
<keyword evidence="13" id="KW-1185">Reference proteome</keyword>
<gene>
    <name evidence="12" type="ORF">SAPINGB_P005246</name>
</gene>
<feature type="transmembrane region" description="Helical" evidence="8">
    <location>
        <begin position="298"/>
        <end position="318"/>
    </location>
</feature>
<dbReference type="RefSeq" id="XP_031855851.1">
    <property type="nucleotide sequence ID" value="XM_031999960.1"/>
</dbReference>
<evidence type="ECO:0000256" key="2">
    <source>
        <dbReference type="ARBA" id="ARBA00007883"/>
    </source>
</evidence>
<evidence type="ECO:0000256" key="6">
    <source>
        <dbReference type="ARBA" id="ARBA00023136"/>
    </source>
</evidence>
<evidence type="ECO:0000256" key="4">
    <source>
        <dbReference type="ARBA" id="ARBA00022729"/>
    </source>
</evidence>
<evidence type="ECO:0000313" key="13">
    <source>
        <dbReference type="Proteomes" id="UP000398389"/>
    </source>
</evidence>
<dbReference type="Pfam" id="PF06814">
    <property type="entry name" value="GOST_TM"/>
    <property type="match status" value="1"/>
</dbReference>
<proteinExistence type="inferred from homology"/>
<evidence type="ECO:0000259" key="11">
    <source>
        <dbReference type="Pfam" id="PF21902"/>
    </source>
</evidence>
<feature type="compositionally biased region" description="Low complexity" evidence="7">
    <location>
        <begin position="515"/>
        <end position="548"/>
    </location>
</feature>
<keyword evidence="3 8" id="KW-0812">Transmembrane</keyword>
<feature type="compositionally biased region" description="Acidic residues" evidence="7">
    <location>
        <begin position="579"/>
        <end position="588"/>
    </location>
</feature>
<dbReference type="InterPro" id="IPR053937">
    <property type="entry name" value="GOST_TM"/>
</dbReference>
<keyword evidence="5 8" id="KW-1133">Transmembrane helix</keyword>
<keyword evidence="4 9" id="KW-0732">Signal</keyword>
<feature type="domain" description="PTM1-like N-terminal" evidence="11">
    <location>
        <begin position="33"/>
        <end position="176"/>
    </location>
</feature>
<evidence type="ECO:0000256" key="8">
    <source>
        <dbReference type="SAM" id="Phobius"/>
    </source>
</evidence>
<evidence type="ECO:0000259" key="10">
    <source>
        <dbReference type="Pfam" id="PF06814"/>
    </source>
</evidence>
<feature type="compositionally biased region" description="Basic and acidic residues" evidence="7">
    <location>
        <begin position="503"/>
        <end position="512"/>
    </location>
</feature>
<dbReference type="PANTHER" id="PTHR21229">
    <property type="entry name" value="LUNG SEVEN TRANSMEMBRANE RECEPTOR"/>
    <property type="match status" value="1"/>
</dbReference>
<dbReference type="AlphaFoldDB" id="A0A5E8C4J4"/>
<feature type="transmembrane region" description="Helical" evidence="8">
    <location>
        <begin position="371"/>
        <end position="395"/>
    </location>
</feature>
<dbReference type="PANTHER" id="PTHR21229:SF1">
    <property type="entry name" value="GH17801P"/>
    <property type="match status" value="1"/>
</dbReference>
<feature type="transmembrane region" description="Helical" evidence="8">
    <location>
        <begin position="324"/>
        <end position="350"/>
    </location>
</feature>
<sequence length="608" mass="67357">MTPAFLRPLVFGTALLAMASGAVANVLQIDPDNAQKCNGMYAKSDWGGPIDPYIEVAFHVDAEKNSGFLSLVVFEYRNVGLLGVDVGSEDGVTQRKYICDSSAISDSLCTEDQYGLFIVANETTEDPLYAQIYTTKVELQNPQAIHYPVRKTGYYCVSTFMSDPSNDFKAAVVFQNAYGKLPATQIPKLLFFGFAALAYAVVLALWMFLYIQNRSDILPVQNYITAICAFLVVEMITIWGYYDYTNIHGDNTGAKVYLIILSILNSFRNAFTFFLLLIVCLGYGVVKPSLGSLMWKCRALAGAHFLFAVGWTISSYIVPPDNSSPLILIVVLPLSLTMTAFYVWILSALTNTTKELEEKKQHVKAEMYKNLWRLLLASIVVIFGFFFINSLIFANESTLDFITKHWQTRWFLLDGWLNVVYFADFCIIAFIWRPTANNRRFAMSSQLAQDESEAQEFEIGSLRESLDWDEEEAVGSHSPNQDDRQSTGVHDPSSPPPQYSPSKDNKPTDDKTNLSTAAASSSNGNGIGSSGARAATSAGPSTSTQSGTVFSTTDNDSDNDAKKYNKWDHDENDSLFSVGDDDDDAIAEDYEHATESQGLTKKSGKKDV</sequence>
<dbReference type="GO" id="GO:0005829">
    <property type="term" value="C:cytosol"/>
    <property type="evidence" value="ECO:0007669"/>
    <property type="project" value="GOC"/>
</dbReference>
<dbReference type="GO" id="GO:0016020">
    <property type="term" value="C:membrane"/>
    <property type="evidence" value="ECO:0007669"/>
    <property type="project" value="UniProtKB-SubCell"/>
</dbReference>
<comment type="subcellular location">
    <subcellularLocation>
        <location evidence="1">Membrane</location>
        <topology evidence="1">Multi-pass membrane protein</topology>
    </subcellularLocation>
</comment>
<evidence type="ECO:0000256" key="3">
    <source>
        <dbReference type="ARBA" id="ARBA00022692"/>
    </source>
</evidence>
<reference evidence="12 13" key="1">
    <citation type="submission" date="2019-09" db="EMBL/GenBank/DDBJ databases">
        <authorList>
            <person name="Brejova B."/>
        </authorList>
    </citation>
    <scope>NUCLEOTIDE SEQUENCE [LARGE SCALE GENOMIC DNA]</scope>
</reference>
<feature type="transmembrane region" description="Helical" evidence="8">
    <location>
        <begin position="415"/>
        <end position="432"/>
    </location>
</feature>